<dbReference type="Gene3D" id="2.40.50.40">
    <property type="match status" value="1"/>
</dbReference>
<dbReference type="GO" id="GO:0008009">
    <property type="term" value="F:chemokine activity"/>
    <property type="evidence" value="ECO:0007669"/>
    <property type="project" value="InterPro"/>
</dbReference>
<proteinExistence type="evidence at transcript level"/>
<reference evidence="3" key="1">
    <citation type="submission" date="2017-08" db="EMBL/GenBank/DDBJ databases">
        <title>An investigation of the diversity and expression of chemokine superfamily by teleost fishes grass carp Ctenopharyngodon idella.</title>
        <authorList>
            <person name="Liao Z."/>
            <person name="Su J."/>
        </authorList>
    </citation>
    <scope>NUCLEOTIDE SEQUENCE</scope>
</reference>
<dbReference type="GO" id="GO:0006955">
    <property type="term" value="P:immune response"/>
    <property type="evidence" value="ECO:0007669"/>
    <property type="project" value="InterPro"/>
</dbReference>
<evidence type="ECO:0000259" key="2">
    <source>
        <dbReference type="Pfam" id="PF00048"/>
    </source>
</evidence>
<protein>
    <submittedName>
        <fullName evidence="3">Chemokine ligand 34b</fullName>
    </submittedName>
</protein>
<organism evidence="3">
    <name type="scientific">Ctenopharyngodon idella</name>
    <name type="common">Grass carp</name>
    <name type="synonym">Leuciscus idella</name>
    <dbReference type="NCBI Taxonomy" id="7959"/>
    <lineage>
        <taxon>Eukaryota</taxon>
        <taxon>Metazoa</taxon>
        <taxon>Chordata</taxon>
        <taxon>Craniata</taxon>
        <taxon>Vertebrata</taxon>
        <taxon>Euteleostomi</taxon>
        <taxon>Actinopterygii</taxon>
        <taxon>Neopterygii</taxon>
        <taxon>Teleostei</taxon>
        <taxon>Ostariophysi</taxon>
        <taxon>Cypriniformes</taxon>
        <taxon>Xenocyprididae</taxon>
        <taxon>Xenocypridinae</taxon>
        <taxon>Ctenopharyngodon</taxon>
    </lineage>
</organism>
<dbReference type="InterPro" id="IPR036048">
    <property type="entry name" value="Interleukin_8-like_sf"/>
</dbReference>
<gene>
    <name evidence="3" type="primary">CCL34b.2</name>
</gene>
<evidence type="ECO:0000313" key="3">
    <source>
        <dbReference type="EMBL" id="AXF84184.1"/>
    </source>
</evidence>
<feature type="domain" description="Chemokine interleukin-8-like" evidence="2">
    <location>
        <begin position="30"/>
        <end position="85"/>
    </location>
</feature>
<dbReference type="InterPro" id="IPR001811">
    <property type="entry name" value="Chemokine_IL8-like_dom"/>
</dbReference>
<keyword evidence="1" id="KW-0202">Cytokine</keyword>
<dbReference type="EMBL" id="MF783154">
    <property type="protein sequence ID" value="AXF84184.1"/>
    <property type="molecule type" value="mRNA"/>
</dbReference>
<name>A0A345D754_CTEID</name>
<evidence type="ECO:0000256" key="1">
    <source>
        <dbReference type="ARBA" id="ARBA00022514"/>
    </source>
</evidence>
<dbReference type="GO" id="GO:0005615">
    <property type="term" value="C:extracellular space"/>
    <property type="evidence" value="ECO:0007669"/>
    <property type="project" value="UniProtKB-KW"/>
</dbReference>
<dbReference type="SUPFAM" id="SSF54117">
    <property type="entry name" value="Interleukin 8-like chemokines"/>
    <property type="match status" value="1"/>
</dbReference>
<dbReference type="Pfam" id="PF00048">
    <property type="entry name" value="IL8"/>
    <property type="match status" value="1"/>
</dbReference>
<sequence length="98" mass="11378">MVKITWPRIMSHGINMSRKQGRTDAQQKVSTCCTEVSRAELTDPIISFRMQKQSPPCVKAVIFQTERGEFCIDWTQPWVQKKVKQFLTQRNKHPSSTP</sequence>
<dbReference type="AlphaFoldDB" id="A0A345D754"/>
<accession>A0A345D754</accession>